<evidence type="ECO:0000256" key="2">
    <source>
        <dbReference type="ARBA" id="ARBA00022723"/>
    </source>
</evidence>
<evidence type="ECO:0000256" key="4">
    <source>
        <dbReference type="ARBA" id="ARBA00023008"/>
    </source>
</evidence>
<dbReference type="InterPro" id="IPR051881">
    <property type="entry name" value="Copper_transport_ATOX1-like"/>
</dbReference>
<dbReference type="SUPFAM" id="SSF55008">
    <property type="entry name" value="HMA, heavy metal-associated domain"/>
    <property type="match status" value="1"/>
</dbReference>
<evidence type="ECO:0000256" key="3">
    <source>
        <dbReference type="ARBA" id="ARBA00022796"/>
    </source>
</evidence>
<evidence type="ECO:0000256" key="5">
    <source>
        <dbReference type="ARBA" id="ARBA00023065"/>
    </source>
</evidence>
<keyword evidence="6" id="KW-0143">Chaperone</keyword>
<evidence type="ECO:0000256" key="6">
    <source>
        <dbReference type="ARBA" id="ARBA00023186"/>
    </source>
</evidence>
<sequence length="68" mass="7182">MTTYTFNVEMTCGGCSKAVTAVLSKLEGVSNIQIDLPNKKVACDSTKLNADELLTNISKIGKKCSIAA</sequence>
<keyword evidence="1" id="KW-0813">Transport</keyword>
<keyword evidence="2" id="KW-0479">Metal-binding</keyword>
<dbReference type="AlphaFoldDB" id="A0A8J4PNI6"/>
<dbReference type="FunFam" id="3.30.70.100:FF:000008">
    <property type="entry name" value="Copper transport protein ATOX1"/>
    <property type="match status" value="1"/>
</dbReference>
<dbReference type="Proteomes" id="UP000695562">
    <property type="component" value="Unassembled WGS sequence"/>
</dbReference>
<keyword evidence="3" id="KW-0187">Copper transport</keyword>
<dbReference type="GO" id="GO:0016531">
    <property type="term" value="F:copper chaperone activity"/>
    <property type="evidence" value="ECO:0007669"/>
    <property type="project" value="TreeGrafter"/>
</dbReference>
<dbReference type="CDD" id="cd00371">
    <property type="entry name" value="HMA"/>
    <property type="match status" value="1"/>
</dbReference>
<dbReference type="Pfam" id="PF00403">
    <property type="entry name" value="HMA"/>
    <property type="match status" value="1"/>
</dbReference>
<evidence type="ECO:0000256" key="1">
    <source>
        <dbReference type="ARBA" id="ARBA00022448"/>
    </source>
</evidence>
<feature type="domain" description="HMA" evidence="8">
    <location>
        <begin position="1"/>
        <end position="65"/>
    </location>
</feature>
<keyword evidence="4" id="KW-0186">Copper</keyword>
<proteinExistence type="inferred from homology"/>
<dbReference type="InterPro" id="IPR017969">
    <property type="entry name" value="Heavy-metal-associated_CS"/>
</dbReference>
<dbReference type="PANTHER" id="PTHR46365:SF1">
    <property type="entry name" value="COPPER TRANSPORT PROTEIN ATOX1"/>
    <property type="match status" value="1"/>
</dbReference>
<keyword evidence="10" id="KW-1185">Reference proteome</keyword>
<evidence type="ECO:0000313" key="9">
    <source>
        <dbReference type="EMBL" id="KAF2070653.1"/>
    </source>
</evidence>
<accession>A0A8J4PNI6</accession>
<keyword evidence="5" id="KW-0406">Ion transport</keyword>
<dbReference type="EMBL" id="AJWJ01000463">
    <property type="protein sequence ID" value="KAF2070653.1"/>
    <property type="molecule type" value="Genomic_DNA"/>
</dbReference>
<name>A0A8J4PNI6_9MYCE</name>
<gene>
    <name evidence="9" type="ORF">CYY_008031</name>
</gene>
<organism evidence="9 10">
    <name type="scientific">Polysphondylium violaceum</name>
    <dbReference type="NCBI Taxonomy" id="133409"/>
    <lineage>
        <taxon>Eukaryota</taxon>
        <taxon>Amoebozoa</taxon>
        <taxon>Evosea</taxon>
        <taxon>Eumycetozoa</taxon>
        <taxon>Dictyostelia</taxon>
        <taxon>Dictyosteliales</taxon>
        <taxon>Dictyosteliaceae</taxon>
        <taxon>Polysphondylium</taxon>
    </lineage>
</organism>
<evidence type="ECO:0000259" key="8">
    <source>
        <dbReference type="PROSITE" id="PS50846"/>
    </source>
</evidence>
<protein>
    <recommendedName>
        <fullName evidence="8">HMA domain-containing protein</fullName>
    </recommendedName>
</protein>
<evidence type="ECO:0000256" key="7">
    <source>
        <dbReference type="ARBA" id="ARBA00038171"/>
    </source>
</evidence>
<dbReference type="PANTHER" id="PTHR46365">
    <property type="entry name" value="COPPER TRANSPORT PROTEIN ATOX1"/>
    <property type="match status" value="1"/>
</dbReference>
<dbReference type="PROSITE" id="PS50846">
    <property type="entry name" value="HMA_2"/>
    <property type="match status" value="1"/>
</dbReference>
<dbReference type="GO" id="GO:0046872">
    <property type="term" value="F:metal ion binding"/>
    <property type="evidence" value="ECO:0007669"/>
    <property type="project" value="UniProtKB-KW"/>
</dbReference>
<dbReference type="PROSITE" id="PS01047">
    <property type="entry name" value="HMA_1"/>
    <property type="match status" value="1"/>
</dbReference>
<reference evidence="9" key="1">
    <citation type="submission" date="2020-01" db="EMBL/GenBank/DDBJ databases">
        <title>Development of genomics and gene disruption for Polysphondylium violaceum indicates a role for the polyketide synthase stlB in stalk morphogenesis.</title>
        <authorList>
            <person name="Narita B."/>
            <person name="Kawabe Y."/>
            <person name="Kin K."/>
            <person name="Saito T."/>
            <person name="Gibbs R."/>
            <person name="Kuspa A."/>
            <person name="Muzny D."/>
            <person name="Queller D."/>
            <person name="Richards S."/>
            <person name="Strassman J."/>
            <person name="Sucgang R."/>
            <person name="Worley K."/>
            <person name="Schaap P."/>
        </authorList>
    </citation>
    <scope>NUCLEOTIDE SEQUENCE</scope>
    <source>
        <strain evidence="9">QSvi11</strain>
    </source>
</reference>
<dbReference type="GO" id="GO:0005829">
    <property type="term" value="C:cytosol"/>
    <property type="evidence" value="ECO:0007669"/>
    <property type="project" value="TreeGrafter"/>
</dbReference>
<dbReference type="Gene3D" id="3.30.70.100">
    <property type="match status" value="1"/>
</dbReference>
<dbReference type="InterPro" id="IPR036163">
    <property type="entry name" value="HMA_dom_sf"/>
</dbReference>
<evidence type="ECO:0000313" key="10">
    <source>
        <dbReference type="Proteomes" id="UP000695562"/>
    </source>
</evidence>
<comment type="similarity">
    <text evidence="7">Belongs to the ATX1 family.</text>
</comment>
<comment type="caution">
    <text evidence="9">The sequence shown here is derived from an EMBL/GenBank/DDBJ whole genome shotgun (WGS) entry which is preliminary data.</text>
</comment>
<dbReference type="GO" id="GO:0006825">
    <property type="term" value="P:copper ion transport"/>
    <property type="evidence" value="ECO:0007669"/>
    <property type="project" value="UniProtKB-KW"/>
</dbReference>
<dbReference type="OrthoDB" id="689350at2759"/>
<dbReference type="InterPro" id="IPR006121">
    <property type="entry name" value="HMA_dom"/>
</dbReference>